<reference evidence="1 2" key="1">
    <citation type="journal article" date="2021" name="Int. J. Syst. Evol. Microbiol.">
        <title>Characterization of a novel transitional group Rickettsia species (Rickettsia tillamookensis sp. nov.) from the western black-legged tick, Ixodes pacificus.</title>
        <authorList>
            <person name="Gauthier D.T."/>
            <person name="Karpathy S.E."/>
            <person name="Grizzard S.L."/>
            <person name="Batra D."/>
            <person name="Rowe L.A."/>
            <person name="Paddock C.D."/>
        </authorList>
    </citation>
    <scope>NUCLEOTIDE SEQUENCE [LARGE SCALE GENOMIC DNA]</scope>
    <source>
        <strain evidence="1 2">Tillamook 23</strain>
    </source>
</reference>
<accession>A0A9E6SQ72</accession>
<organism evidence="1 2">
    <name type="scientific">Rickettsia tillamookensis</name>
    <dbReference type="NCBI Taxonomy" id="2761623"/>
    <lineage>
        <taxon>Bacteria</taxon>
        <taxon>Pseudomonadati</taxon>
        <taxon>Pseudomonadota</taxon>
        <taxon>Alphaproteobacteria</taxon>
        <taxon>Rickettsiales</taxon>
        <taxon>Rickettsiaceae</taxon>
        <taxon>Rickettsieae</taxon>
        <taxon>Rickettsia</taxon>
        <taxon>spotted fever group</taxon>
    </lineage>
</organism>
<protein>
    <submittedName>
        <fullName evidence="1">Uncharacterized protein</fullName>
    </submittedName>
</protein>
<dbReference type="RefSeq" id="WP_202070180.1">
    <property type="nucleotide sequence ID" value="NZ_CP060138.2"/>
</dbReference>
<proteinExistence type="predicted"/>
<keyword evidence="2" id="KW-1185">Reference proteome</keyword>
<dbReference type="EMBL" id="CP060138">
    <property type="protein sequence ID" value="QQV74832.1"/>
    <property type="molecule type" value="Genomic_DNA"/>
</dbReference>
<gene>
    <name evidence="1" type="ORF">H6P87_00374</name>
</gene>
<dbReference type="Proteomes" id="UP000595296">
    <property type="component" value="Chromosome"/>
</dbReference>
<evidence type="ECO:0000313" key="2">
    <source>
        <dbReference type="Proteomes" id="UP000595296"/>
    </source>
</evidence>
<evidence type="ECO:0000313" key="1">
    <source>
        <dbReference type="EMBL" id="QQV74832.1"/>
    </source>
</evidence>
<sequence length="77" mass="9119">MVITGEEFARKKSQLKERQYELNELIKSYDKADDKFSKKLLDFINVMTNAYENFKGSTIDEKREFLNFVFANLELKG</sequence>
<name>A0A9E6SQ72_9RICK</name>